<sequence>MSAAEPARGKEREVCVKGGDVVGGVVINVKWKEFEGREQLSDLPNCVCAAARSERQRLPLSLTRGTRSRETRPLVQVTWGCLQSAQMFSR</sequence>
<evidence type="ECO:0000313" key="1">
    <source>
        <dbReference type="EMBL" id="QRC90633.1"/>
    </source>
</evidence>
<dbReference type="Proteomes" id="UP000663193">
    <property type="component" value="Chromosome 1"/>
</dbReference>
<keyword evidence="2" id="KW-1185">Reference proteome</keyword>
<accession>A0A7U2ERJ6</accession>
<reference evidence="2" key="1">
    <citation type="journal article" date="2021" name="BMC Genomics">
        <title>Chromosome-level genome assembly and manually-curated proteome of model necrotroph Parastagonospora nodorum Sn15 reveals a genome-wide trove of candidate effector homologs, and redundancy of virulence-related functions within an accessory chromosome.</title>
        <authorList>
            <person name="Bertazzoni S."/>
            <person name="Jones D.A.B."/>
            <person name="Phan H.T."/>
            <person name="Tan K.-C."/>
            <person name="Hane J.K."/>
        </authorList>
    </citation>
    <scope>NUCLEOTIDE SEQUENCE [LARGE SCALE GENOMIC DNA]</scope>
    <source>
        <strain evidence="2">SN15 / ATCC MYA-4574 / FGSC 10173)</strain>
    </source>
</reference>
<evidence type="ECO:0000313" key="2">
    <source>
        <dbReference type="Proteomes" id="UP000663193"/>
    </source>
</evidence>
<dbReference type="AlphaFoldDB" id="A0A7U2ERJ6"/>
<gene>
    <name evidence="1" type="ORF">JI435_400490</name>
</gene>
<dbReference type="EMBL" id="CP069023">
    <property type="protein sequence ID" value="QRC90633.1"/>
    <property type="molecule type" value="Genomic_DNA"/>
</dbReference>
<dbReference type="VEuPathDB" id="FungiDB:JI435_400490"/>
<organism evidence="1 2">
    <name type="scientific">Phaeosphaeria nodorum (strain SN15 / ATCC MYA-4574 / FGSC 10173)</name>
    <name type="common">Glume blotch fungus</name>
    <name type="synonym">Parastagonospora nodorum</name>
    <dbReference type="NCBI Taxonomy" id="321614"/>
    <lineage>
        <taxon>Eukaryota</taxon>
        <taxon>Fungi</taxon>
        <taxon>Dikarya</taxon>
        <taxon>Ascomycota</taxon>
        <taxon>Pezizomycotina</taxon>
        <taxon>Dothideomycetes</taxon>
        <taxon>Pleosporomycetidae</taxon>
        <taxon>Pleosporales</taxon>
        <taxon>Pleosporineae</taxon>
        <taxon>Phaeosphaeriaceae</taxon>
        <taxon>Parastagonospora</taxon>
    </lineage>
</organism>
<name>A0A7U2ERJ6_PHANO</name>
<proteinExistence type="predicted"/>
<protein>
    <submittedName>
        <fullName evidence="1">Uncharacterized protein</fullName>
    </submittedName>
</protein>